<reference evidence="11 12" key="1">
    <citation type="submission" date="2019-09" db="EMBL/GenBank/DDBJ databases">
        <title>Arthrobacter zafarii sp. nov., a moderately thermotolerant and halotolerant actinobacterium isolated from Cholistan desert soil of Pakistan.</title>
        <authorList>
            <person name="Amin A."/>
            <person name="Ahmed I."/>
            <person name="Khalid N."/>
            <person name="Schumann P."/>
            <person name="Busse H.J."/>
            <person name="Khan I.U."/>
            <person name="Li S."/>
            <person name="Li W.J."/>
        </authorList>
    </citation>
    <scope>NUCLEOTIDE SEQUENCE [LARGE SCALE GENOMIC DNA]</scope>
    <source>
        <strain evidence="11 12">NCCP-1664</strain>
    </source>
</reference>
<dbReference type="GO" id="GO:0050660">
    <property type="term" value="F:flavin adenine dinucleotide binding"/>
    <property type="evidence" value="ECO:0007669"/>
    <property type="project" value="InterPro"/>
</dbReference>
<dbReference type="InterPro" id="IPR036250">
    <property type="entry name" value="AcylCo_DH-like_C"/>
</dbReference>
<accession>A0A5A7NMV9</accession>
<keyword evidence="4 6" id="KW-0274">FAD</keyword>
<dbReference type="InterPro" id="IPR009100">
    <property type="entry name" value="AcylCoA_DH/oxidase_NM_dom_sf"/>
</dbReference>
<dbReference type="InterPro" id="IPR009075">
    <property type="entry name" value="AcylCo_DH/oxidase_C"/>
</dbReference>
<feature type="domain" description="Acyl-CoA dehydrogenase/oxidase N-terminal" evidence="10">
    <location>
        <begin position="24"/>
        <end position="134"/>
    </location>
</feature>
<keyword evidence="3 6" id="KW-0285">Flavoprotein</keyword>
<dbReference type="GO" id="GO:0033539">
    <property type="term" value="P:fatty acid beta-oxidation using acyl-CoA dehydrogenase"/>
    <property type="evidence" value="ECO:0007669"/>
    <property type="project" value="TreeGrafter"/>
</dbReference>
<dbReference type="GO" id="GO:0005737">
    <property type="term" value="C:cytoplasm"/>
    <property type="evidence" value="ECO:0007669"/>
    <property type="project" value="TreeGrafter"/>
</dbReference>
<keyword evidence="5 6" id="KW-0560">Oxidoreductase</keyword>
<organism evidence="11 12">
    <name type="scientific">Zafaria cholistanensis</name>
    <dbReference type="NCBI Taxonomy" id="1682741"/>
    <lineage>
        <taxon>Bacteria</taxon>
        <taxon>Bacillati</taxon>
        <taxon>Actinomycetota</taxon>
        <taxon>Actinomycetes</taxon>
        <taxon>Micrococcales</taxon>
        <taxon>Micrococcaceae</taxon>
        <taxon>Zafaria</taxon>
    </lineage>
</organism>
<dbReference type="InterPro" id="IPR046373">
    <property type="entry name" value="Acyl-CoA_Oxase/DH_mid-dom_sf"/>
</dbReference>
<dbReference type="InterPro" id="IPR050741">
    <property type="entry name" value="Acyl-CoA_dehydrogenase"/>
</dbReference>
<gene>
    <name evidence="11" type="ORF">NCCP1664_07800</name>
</gene>
<dbReference type="AlphaFoldDB" id="A0A5A7NMV9"/>
<dbReference type="PIRSF" id="PIRSF016578">
    <property type="entry name" value="HsaA"/>
    <property type="match status" value="1"/>
</dbReference>
<evidence type="ECO:0000256" key="1">
    <source>
        <dbReference type="ARBA" id="ARBA00001974"/>
    </source>
</evidence>
<evidence type="ECO:0000259" key="10">
    <source>
        <dbReference type="Pfam" id="PF02771"/>
    </source>
</evidence>
<dbReference type="InterPro" id="IPR013786">
    <property type="entry name" value="AcylCoA_DH/ox_N"/>
</dbReference>
<evidence type="ECO:0000313" key="11">
    <source>
        <dbReference type="EMBL" id="GER22283.1"/>
    </source>
</evidence>
<evidence type="ECO:0000256" key="7">
    <source>
        <dbReference type="SAM" id="MobiDB-lite"/>
    </source>
</evidence>
<evidence type="ECO:0000259" key="8">
    <source>
        <dbReference type="Pfam" id="PF00441"/>
    </source>
</evidence>
<dbReference type="InterPro" id="IPR006091">
    <property type="entry name" value="Acyl-CoA_Oxase/DH_mid-dom"/>
</dbReference>
<dbReference type="Gene3D" id="1.10.540.10">
    <property type="entry name" value="Acyl-CoA dehydrogenase/oxidase, N-terminal domain"/>
    <property type="match status" value="1"/>
</dbReference>
<dbReference type="RefSeq" id="WP_225873665.1">
    <property type="nucleotide sequence ID" value="NZ_BKDJ01000003.1"/>
</dbReference>
<dbReference type="SUPFAM" id="SSF47203">
    <property type="entry name" value="Acyl-CoA dehydrogenase C-terminal domain-like"/>
    <property type="match status" value="1"/>
</dbReference>
<keyword evidence="12" id="KW-1185">Reference proteome</keyword>
<name>A0A5A7NMV9_9MICC</name>
<proteinExistence type="inferred from homology"/>
<dbReference type="EMBL" id="BKDJ01000003">
    <property type="protein sequence ID" value="GER22283.1"/>
    <property type="molecule type" value="Genomic_DNA"/>
</dbReference>
<dbReference type="PANTHER" id="PTHR48083">
    <property type="entry name" value="MEDIUM-CHAIN SPECIFIC ACYL-COA DEHYDROGENASE, MITOCHONDRIAL-RELATED"/>
    <property type="match status" value="1"/>
</dbReference>
<evidence type="ECO:0000256" key="6">
    <source>
        <dbReference type="RuleBase" id="RU362125"/>
    </source>
</evidence>
<evidence type="ECO:0000259" key="9">
    <source>
        <dbReference type="Pfam" id="PF02770"/>
    </source>
</evidence>
<comment type="cofactor">
    <cofactor evidence="1 6">
        <name>FAD</name>
        <dbReference type="ChEBI" id="CHEBI:57692"/>
    </cofactor>
</comment>
<dbReference type="Pfam" id="PF02770">
    <property type="entry name" value="Acyl-CoA_dh_M"/>
    <property type="match status" value="1"/>
</dbReference>
<feature type="domain" description="Acyl-CoA oxidase/dehydrogenase middle" evidence="9">
    <location>
        <begin position="139"/>
        <end position="227"/>
    </location>
</feature>
<dbReference type="Gene3D" id="2.40.110.10">
    <property type="entry name" value="Butyryl-CoA Dehydrogenase, subunit A, domain 2"/>
    <property type="match status" value="1"/>
</dbReference>
<evidence type="ECO:0000256" key="3">
    <source>
        <dbReference type="ARBA" id="ARBA00022630"/>
    </source>
</evidence>
<comment type="caution">
    <text evidence="11">The sequence shown here is derived from an EMBL/GenBank/DDBJ whole genome shotgun (WGS) entry which is preliminary data.</text>
</comment>
<dbReference type="Pfam" id="PF02771">
    <property type="entry name" value="Acyl-CoA_dh_N"/>
    <property type="match status" value="1"/>
</dbReference>
<feature type="domain" description="Acyl-CoA dehydrogenase/oxidase C-terminal" evidence="8">
    <location>
        <begin position="242"/>
        <end position="388"/>
    </location>
</feature>
<evidence type="ECO:0000256" key="5">
    <source>
        <dbReference type="ARBA" id="ARBA00023002"/>
    </source>
</evidence>
<feature type="region of interest" description="Disordered" evidence="7">
    <location>
        <begin position="1"/>
        <end position="23"/>
    </location>
</feature>
<dbReference type="GO" id="GO:0003995">
    <property type="term" value="F:acyl-CoA dehydrogenase activity"/>
    <property type="evidence" value="ECO:0007669"/>
    <property type="project" value="TreeGrafter"/>
</dbReference>
<dbReference type="InterPro" id="IPR037069">
    <property type="entry name" value="AcylCoA_DH/ox_N_sf"/>
</dbReference>
<dbReference type="PANTHER" id="PTHR48083:SF2">
    <property type="entry name" value="MEDIUM-CHAIN SPECIFIC ACYL-COA DEHYDROGENASE, MITOCHONDRIAL"/>
    <property type="match status" value="1"/>
</dbReference>
<dbReference type="CDD" id="cd00567">
    <property type="entry name" value="ACAD"/>
    <property type="match status" value="1"/>
</dbReference>
<sequence length="393" mass="41332">MSVDLGTDMEAVAEPTGPDFDLGEGHRLIREQARALAAAVESLATEADASSELHEPMRAALAASGLAGHVVPAAYGGRSETLDPLAITVIREALMYSSAHLDSLFGVQGIGSYTLTAGGSEELKRHWLPRVVTLEAIAAIALTEPGVGSDLRAVQTSIEPVEGGLRVRGRKSFITNGGAASFYCVLGREGDGYSMVLVPADAQGLTAHPGDDLIAPHILGELEFDDVVVPAGNRLGVPGKAFSLMLQALAVFRVSVAGSAVGLAQAALDEALAHARSREQFGAPLIELGSVAQSLALCWTEVETSRAMAYRAASLARTDPLGHLDFSSMAKVSATEAAGRVVDRAVQVMGRFGLVRGSKIERLYRNARPLRIYEGSTEVLLDSLARRLRKAAK</sequence>
<dbReference type="Proteomes" id="UP000325307">
    <property type="component" value="Unassembled WGS sequence"/>
</dbReference>
<protein>
    <submittedName>
        <fullName evidence="11">Acyl-CoA dehydrogenase</fullName>
    </submittedName>
</protein>
<evidence type="ECO:0000256" key="4">
    <source>
        <dbReference type="ARBA" id="ARBA00022827"/>
    </source>
</evidence>
<comment type="similarity">
    <text evidence="2 6">Belongs to the acyl-CoA dehydrogenase family.</text>
</comment>
<evidence type="ECO:0000256" key="2">
    <source>
        <dbReference type="ARBA" id="ARBA00009347"/>
    </source>
</evidence>
<evidence type="ECO:0000313" key="12">
    <source>
        <dbReference type="Proteomes" id="UP000325307"/>
    </source>
</evidence>
<dbReference type="Pfam" id="PF00441">
    <property type="entry name" value="Acyl-CoA_dh_1"/>
    <property type="match status" value="1"/>
</dbReference>
<dbReference type="SUPFAM" id="SSF56645">
    <property type="entry name" value="Acyl-CoA dehydrogenase NM domain-like"/>
    <property type="match status" value="1"/>
</dbReference>
<dbReference type="Gene3D" id="1.20.140.10">
    <property type="entry name" value="Butyryl-CoA Dehydrogenase, subunit A, domain 3"/>
    <property type="match status" value="1"/>
</dbReference>